<dbReference type="EnsemblPlants" id="Kaladp0069s0050.1.v1.1">
    <property type="protein sequence ID" value="Kaladp0069s0050.1.v1.1"/>
    <property type="gene ID" value="Kaladp0069s0050.v1.1"/>
</dbReference>
<evidence type="ECO:0000256" key="4">
    <source>
        <dbReference type="RuleBase" id="RU361169"/>
    </source>
</evidence>
<keyword evidence="3 4" id="KW-0326">Glycosidase</keyword>
<evidence type="ECO:0000313" key="7">
    <source>
        <dbReference type="Proteomes" id="UP000594263"/>
    </source>
</evidence>
<dbReference type="InterPro" id="IPR012334">
    <property type="entry name" value="Pectin_lyas_fold"/>
</dbReference>
<evidence type="ECO:0000256" key="1">
    <source>
        <dbReference type="ARBA" id="ARBA00008834"/>
    </source>
</evidence>
<dbReference type="PANTHER" id="PTHR31339:SF5">
    <property type="entry name" value="HYDROLASE FAMILY 28 PROTEIN, PUTATIVE, EXPRESSED-RELATED"/>
    <property type="match status" value="1"/>
</dbReference>
<evidence type="ECO:0000256" key="3">
    <source>
        <dbReference type="ARBA" id="ARBA00023295"/>
    </source>
</evidence>
<name>A0A7N0UJQ4_KALFE</name>
<evidence type="ECO:0000256" key="2">
    <source>
        <dbReference type="ARBA" id="ARBA00022801"/>
    </source>
</evidence>
<evidence type="ECO:0008006" key="8">
    <source>
        <dbReference type="Google" id="ProtNLM"/>
    </source>
</evidence>
<sequence length="459" mass="49472">MMKMPVGLFLLLALSNVVFLLGKEDDWECNNKPTLHSRPHSVSIAEFGAIGDGKTLNTLAFQNAIFYLKSFADKGGAQLYVPAGKWLTGSFNLTSHLTLFLEKDAVILGSPDPAHWEVASPLPSYGRGIDLPGPRHRSLISGYMLNDVIITGHNGTVDGQGLTWWDKYNSHSLDYSRPHLVEFIFCNYTAISNITFLNAPAYNIHPVYCSYVLVLNVSVFAPPDSPYTLGVVPDSSDGVCIEDSRIVVGHDAISVKSGWDEYGIAYGRPSSNIHIRSVSLKSFSGASLAFGSEMSGGISDVRAEQLHISDSYSGIGFRTAKGRGGYIKNIIADDAEMENVYIAIDATGQSESHPDDKYDKDALPFLNGITFQNVVGTNISIAGSFSGIQESPFTSVCLLNVSLSIPSSSSAYWVCSNVSGLSQSVVPEPCPDLEGITTSNSSSGSCFPLLYSNGRSWTL</sequence>
<dbReference type="PANTHER" id="PTHR31339">
    <property type="entry name" value="PECTIN LYASE-RELATED"/>
    <property type="match status" value="1"/>
</dbReference>
<keyword evidence="7" id="KW-1185">Reference proteome</keyword>
<dbReference type="Gene3D" id="2.160.20.10">
    <property type="entry name" value="Single-stranded right-handed beta-helix, Pectin lyase-like"/>
    <property type="match status" value="1"/>
</dbReference>
<proteinExistence type="inferred from homology"/>
<accession>A0A7N0UJQ4</accession>
<reference evidence="6" key="1">
    <citation type="submission" date="2021-01" db="UniProtKB">
        <authorList>
            <consortium name="EnsemblPlants"/>
        </authorList>
    </citation>
    <scope>IDENTIFICATION</scope>
</reference>
<dbReference type="Gramene" id="Kaladp0069s0050.1.v1.1">
    <property type="protein sequence ID" value="Kaladp0069s0050.1.v1.1"/>
    <property type="gene ID" value="Kaladp0069s0050.v1.1"/>
</dbReference>
<feature type="signal peptide" evidence="5">
    <location>
        <begin position="1"/>
        <end position="22"/>
    </location>
</feature>
<keyword evidence="5" id="KW-0732">Signal</keyword>
<keyword evidence="2 4" id="KW-0378">Hydrolase</keyword>
<dbReference type="OMA" id="PVYAKTH"/>
<evidence type="ECO:0000256" key="5">
    <source>
        <dbReference type="SAM" id="SignalP"/>
    </source>
</evidence>
<dbReference type="SUPFAM" id="SSF51126">
    <property type="entry name" value="Pectin lyase-like"/>
    <property type="match status" value="1"/>
</dbReference>
<comment type="similarity">
    <text evidence="1 4">Belongs to the glycosyl hydrolase 28 family.</text>
</comment>
<dbReference type="AlphaFoldDB" id="A0A7N0UJQ4"/>
<dbReference type="Pfam" id="PF00295">
    <property type="entry name" value="Glyco_hydro_28"/>
    <property type="match status" value="1"/>
</dbReference>
<dbReference type="Proteomes" id="UP000594263">
    <property type="component" value="Unplaced"/>
</dbReference>
<dbReference type="InterPro" id="IPR051801">
    <property type="entry name" value="GH28_Enzymes"/>
</dbReference>
<dbReference type="InterPro" id="IPR011050">
    <property type="entry name" value="Pectin_lyase_fold/virulence"/>
</dbReference>
<dbReference type="InterPro" id="IPR000743">
    <property type="entry name" value="Glyco_hydro_28"/>
</dbReference>
<feature type="chain" id="PRO_5029780203" description="Polygalacturonase" evidence="5">
    <location>
        <begin position="23"/>
        <end position="459"/>
    </location>
</feature>
<evidence type="ECO:0000313" key="6">
    <source>
        <dbReference type="EnsemblPlants" id="Kaladp0069s0050.1.v1.1"/>
    </source>
</evidence>
<dbReference type="GO" id="GO:0005975">
    <property type="term" value="P:carbohydrate metabolic process"/>
    <property type="evidence" value="ECO:0007669"/>
    <property type="project" value="InterPro"/>
</dbReference>
<protein>
    <recommendedName>
        <fullName evidence="8">Polygalacturonase</fullName>
    </recommendedName>
</protein>
<organism evidence="6 7">
    <name type="scientific">Kalanchoe fedtschenkoi</name>
    <name type="common">Lavender scallops</name>
    <name type="synonym">South American air plant</name>
    <dbReference type="NCBI Taxonomy" id="63787"/>
    <lineage>
        <taxon>Eukaryota</taxon>
        <taxon>Viridiplantae</taxon>
        <taxon>Streptophyta</taxon>
        <taxon>Embryophyta</taxon>
        <taxon>Tracheophyta</taxon>
        <taxon>Spermatophyta</taxon>
        <taxon>Magnoliopsida</taxon>
        <taxon>eudicotyledons</taxon>
        <taxon>Gunneridae</taxon>
        <taxon>Pentapetalae</taxon>
        <taxon>Saxifragales</taxon>
        <taxon>Crassulaceae</taxon>
        <taxon>Kalanchoe</taxon>
    </lineage>
</organism>
<dbReference type="GO" id="GO:0004650">
    <property type="term" value="F:polygalacturonase activity"/>
    <property type="evidence" value="ECO:0007669"/>
    <property type="project" value="InterPro"/>
</dbReference>